<feature type="chain" id="PRO_5044021398" evidence="3">
    <location>
        <begin position="19"/>
        <end position="198"/>
    </location>
</feature>
<keyword evidence="2" id="KW-0812">Transmembrane</keyword>
<dbReference type="EMBL" id="CAKLBC010001259">
    <property type="protein sequence ID" value="CAH0490468.1"/>
    <property type="molecule type" value="Genomic_DNA"/>
</dbReference>
<keyword evidence="2" id="KW-0472">Membrane</keyword>
<feature type="coiled-coil region" evidence="1">
    <location>
        <begin position="64"/>
        <end position="91"/>
    </location>
</feature>
<reference evidence="4 7" key="1">
    <citation type="submission" date="2021-11" db="EMBL/GenBank/DDBJ databases">
        <authorList>
            <person name="Islam A."/>
            <person name="Islam S."/>
            <person name="Flora M.S."/>
            <person name="Rahman M."/>
            <person name="Ziaur R.M."/>
            <person name="Epstein J.H."/>
            <person name="Hassan M."/>
            <person name="Klassen M."/>
            <person name="Woodard K."/>
            <person name="Webb A."/>
            <person name="Webby R.J."/>
            <person name="El Zowalaty M.E."/>
        </authorList>
    </citation>
    <scope>NUCLEOTIDE SEQUENCE [LARGE SCALE GENOMIC DNA]</scope>
    <source>
        <strain evidence="4">Pf1</strain>
    </source>
</reference>
<gene>
    <name evidence="4" type="ORF">PFR001_LOCUS5794</name>
    <name evidence="5" type="ORF">PFR001_LOCUS5795</name>
    <name evidence="6" type="ORF">PFR002_LOCUS9336</name>
</gene>
<evidence type="ECO:0000256" key="3">
    <source>
        <dbReference type="SAM" id="SignalP"/>
    </source>
</evidence>
<dbReference type="Proteomes" id="UP001159659">
    <property type="component" value="Unassembled WGS sequence"/>
</dbReference>
<evidence type="ECO:0000313" key="5">
    <source>
        <dbReference type="EMBL" id="CAH0490469.1"/>
    </source>
</evidence>
<name>A0AAV0UUP4_9STRA</name>
<feature type="transmembrane region" description="Helical" evidence="2">
    <location>
        <begin position="165"/>
        <end position="187"/>
    </location>
</feature>
<sequence length="198" mass="22630">MRCIIFLWVALTFSNDQAQGHLAIYHGYQPTRILPNSQGHPITSLIQELTTIHYCRIHQLETTRRYLEALTTRLNRELQELQAKHHHAHEQLQGHWNQERCKCENADSFITPAPTPSQPTESEIDDQFIGNASWHLESTESKSADSELTGDGDPASDPSFLSSTMFVLFVFLMAVPVACVIGFVLLCKRRRRQQYTHA</sequence>
<protein>
    <submittedName>
        <fullName evidence="6">Uncharacterized protein</fullName>
    </submittedName>
</protein>
<dbReference type="EMBL" id="CANTFK010000993">
    <property type="protein sequence ID" value="CAI5740647.1"/>
    <property type="molecule type" value="Genomic_DNA"/>
</dbReference>
<keyword evidence="2" id="KW-1133">Transmembrane helix</keyword>
<feature type="signal peptide" evidence="3">
    <location>
        <begin position="1"/>
        <end position="18"/>
    </location>
</feature>
<keyword evidence="7" id="KW-1185">Reference proteome</keyword>
<dbReference type="AlphaFoldDB" id="A0AAV0UUP4"/>
<evidence type="ECO:0000313" key="4">
    <source>
        <dbReference type="EMBL" id="CAH0490468.1"/>
    </source>
</evidence>
<proteinExistence type="predicted"/>
<evidence type="ECO:0000256" key="2">
    <source>
        <dbReference type="SAM" id="Phobius"/>
    </source>
</evidence>
<dbReference type="EMBL" id="CAKLBC010001259">
    <property type="protein sequence ID" value="CAH0490469.1"/>
    <property type="molecule type" value="Genomic_DNA"/>
</dbReference>
<evidence type="ECO:0000256" key="1">
    <source>
        <dbReference type="SAM" id="Coils"/>
    </source>
</evidence>
<dbReference type="Proteomes" id="UP001157938">
    <property type="component" value="Unassembled WGS sequence"/>
</dbReference>
<evidence type="ECO:0000313" key="6">
    <source>
        <dbReference type="EMBL" id="CAI5740647.1"/>
    </source>
</evidence>
<evidence type="ECO:0000313" key="7">
    <source>
        <dbReference type="Proteomes" id="UP001157938"/>
    </source>
</evidence>
<accession>A0AAV0UUP4</accession>
<reference evidence="6" key="2">
    <citation type="submission" date="2022-12" db="EMBL/GenBank/DDBJ databases">
        <authorList>
            <person name="Webb A."/>
        </authorList>
    </citation>
    <scope>NUCLEOTIDE SEQUENCE</scope>
    <source>
        <strain evidence="6">Pf2</strain>
    </source>
</reference>
<keyword evidence="1" id="KW-0175">Coiled coil</keyword>
<keyword evidence="3" id="KW-0732">Signal</keyword>
<evidence type="ECO:0000313" key="8">
    <source>
        <dbReference type="Proteomes" id="UP001159659"/>
    </source>
</evidence>
<comment type="caution">
    <text evidence="6">The sequence shown here is derived from an EMBL/GenBank/DDBJ whole genome shotgun (WGS) entry which is preliminary data.</text>
</comment>
<organism evidence="6 8">
    <name type="scientific">Peronospora farinosa</name>
    <dbReference type="NCBI Taxonomy" id="134698"/>
    <lineage>
        <taxon>Eukaryota</taxon>
        <taxon>Sar</taxon>
        <taxon>Stramenopiles</taxon>
        <taxon>Oomycota</taxon>
        <taxon>Peronosporomycetes</taxon>
        <taxon>Peronosporales</taxon>
        <taxon>Peronosporaceae</taxon>
        <taxon>Peronospora</taxon>
    </lineage>
</organism>